<dbReference type="AlphaFoldDB" id="A0A835WW35"/>
<feature type="region of interest" description="Disordered" evidence="1">
    <location>
        <begin position="958"/>
        <end position="983"/>
    </location>
</feature>
<evidence type="ECO:0000313" key="2">
    <source>
        <dbReference type="EMBL" id="KAG2455112.1"/>
    </source>
</evidence>
<evidence type="ECO:0000256" key="1">
    <source>
        <dbReference type="SAM" id="MobiDB-lite"/>
    </source>
</evidence>
<evidence type="ECO:0000313" key="3">
    <source>
        <dbReference type="Proteomes" id="UP000613740"/>
    </source>
</evidence>
<organism evidence="2 3">
    <name type="scientific">Chlamydomonas schloesseri</name>
    <dbReference type="NCBI Taxonomy" id="2026947"/>
    <lineage>
        <taxon>Eukaryota</taxon>
        <taxon>Viridiplantae</taxon>
        <taxon>Chlorophyta</taxon>
        <taxon>core chlorophytes</taxon>
        <taxon>Chlorophyceae</taxon>
        <taxon>CS clade</taxon>
        <taxon>Chlamydomonadales</taxon>
        <taxon>Chlamydomonadaceae</taxon>
        <taxon>Chlamydomonas</taxon>
    </lineage>
</organism>
<feature type="compositionally biased region" description="Basic and acidic residues" evidence="1">
    <location>
        <begin position="74"/>
        <end position="89"/>
    </location>
</feature>
<dbReference type="EMBL" id="JAEHOD010000001">
    <property type="protein sequence ID" value="KAG2455112.1"/>
    <property type="molecule type" value="Genomic_DNA"/>
</dbReference>
<feature type="compositionally biased region" description="Low complexity" evidence="1">
    <location>
        <begin position="90"/>
        <end position="99"/>
    </location>
</feature>
<feature type="compositionally biased region" description="Polar residues" evidence="1">
    <location>
        <begin position="1041"/>
        <end position="1050"/>
    </location>
</feature>
<accession>A0A835WW35</accession>
<feature type="region of interest" description="Disordered" evidence="1">
    <location>
        <begin position="1041"/>
        <end position="1063"/>
    </location>
</feature>
<dbReference type="PANTHER" id="PTHR35584">
    <property type="entry name" value="FLAGELLAR ASSOCIATED PROTEIN"/>
    <property type="match status" value="1"/>
</dbReference>
<reference evidence="2" key="1">
    <citation type="journal article" date="2020" name="bioRxiv">
        <title>Comparative genomics of Chlamydomonas.</title>
        <authorList>
            <person name="Craig R.J."/>
            <person name="Hasan A.R."/>
            <person name="Ness R.W."/>
            <person name="Keightley P.D."/>
        </authorList>
    </citation>
    <scope>NUCLEOTIDE SEQUENCE</scope>
    <source>
        <strain evidence="2">CCAP 11/173</strain>
    </source>
</reference>
<protein>
    <submittedName>
        <fullName evidence="2">Uncharacterized protein</fullName>
    </submittedName>
</protein>
<gene>
    <name evidence="2" type="ORF">HYH02_000932</name>
</gene>
<feature type="region of interest" description="Disordered" evidence="1">
    <location>
        <begin position="74"/>
        <end position="103"/>
    </location>
</feature>
<sequence>MSEYLKVTTVQVVQSLDLEELGKTLKWLVERVQELPPPGESKTIADSLLQDQIDQLRRENQGLKGAVAQLQAKQDDLESRLDTKQDRDQATSAAAAEASAAEHAEALGDLGKRLGELEERVAAQEAAAPAATAAAASTPDASAMADVTAQLQELQRGQEALAASVSGLQSELDAKPSRAELEGKASRSELDALLKAGAAPSAAAAAVPALAVGADGSVDNSALVEAVNRAAADVAAMRGQVAVLADRLGAKAEQTAVDDLAAKLGAVKAATAAAASAHAPSSTQAIAAGAEPAASAAAFNGLAQRVGELEARVAAGAAATPSPAAAAAETEAAAAAAGRAVDAIGELSDVQPLLKELYSKVEGKADRAALGDALRRLQALAAALEGKADAAALRDLQARLAAVPAAAAAAAGDAAAASGDGKQQQRDQQWVVSHEVKAGDGDSDLAAGLSELRSRVAALEAARPRSAAAAGANGHVVPSLAAQLRSPSVSEGHDLASVQAALSSLHGQLGELSTRLAGKADGRDVAALELAVNAKADLDELAELRLALGGKADGAALEQLQVAVAGKPDQAALDEVKLMAAMALDAAGSSAAAPAGGAGEGGEGKPAAGGFSTLLESVKGMVADRATKAELAALQSQLAGKASAEELAAVRAALDDKASAAEVAALGSAVGPAGRGANSEEIASLDARMGDVFAEIAKIRSDLAALPPADVLAAAAAAAGGGAGGFLSAREGTPNTAGGDGAAASGGALARMVSALNREVGGLKEGLDTVAHAANVLAVGLDSATRGGGTGGVQGRYSESGGGAGKEDRSPRGGYERLLKLMGSGEYCMKMDAFDPTALQQMAQKLAYLEATLKSPAMGRIGAGGGGLPDMGIKDLERQVKRLATDVRLLRDKLMDGAGGGTGRLMTPGDHAMLAARPITGYRCMACDRPLEQLDVLPGPHIPTQQLPIRVPAATDVSTRSQGARASARPGMGPEPLSPQSSAQRLAYNTDPNVRSVQNWYKDATGMAAEALPPQHVGPHLPPGGWRPSNPGISKLGAMASTPSLPTLNNAPKARSPAATEDRAQAAMPIMDGAANTLLPQIS</sequence>
<name>A0A835WW35_9CHLO</name>
<keyword evidence="3" id="KW-1185">Reference proteome</keyword>
<dbReference type="PANTHER" id="PTHR35584:SF1">
    <property type="entry name" value="EF-HAND DOMAIN-CONTAINING PROTEIN"/>
    <property type="match status" value="1"/>
</dbReference>
<feature type="compositionally biased region" description="Gly residues" evidence="1">
    <location>
        <begin position="788"/>
        <end position="804"/>
    </location>
</feature>
<dbReference type="Proteomes" id="UP000613740">
    <property type="component" value="Unassembled WGS sequence"/>
</dbReference>
<comment type="caution">
    <text evidence="2">The sequence shown here is derived from an EMBL/GenBank/DDBJ whole genome shotgun (WGS) entry which is preliminary data.</text>
</comment>
<feature type="region of interest" description="Disordered" evidence="1">
    <location>
        <begin position="788"/>
        <end position="813"/>
    </location>
</feature>
<dbReference type="OrthoDB" id="568494at2759"/>
<proteinExistence type="predicted"/>